<dbReference type="RefSeq" id="WP_185001687.1">
    <property type="nucleotide sequence ID" value="NZ_BAAAUI010000077.1"/>
</dbReference>
<proteinExistence type="predicted"/>
<keyword evidence="2" id="KW-1185">Reference proteome</keyword>
<accession>A0A7W7C734</accession>
<dbReference type="EMBL" id="JACHMH010000001">
    <property type="protein sequence ID" value="MBB4675764.1"/>
    <property type="molecule type" value="Genomic_DNA"/>
</dbReference>
<gene>
    <name evidence="1" type="ORF">HNR67_001882</name>
</gene>
<protein>
    <submittedName>
        <fullName evidence="1">Uncharacterized protein</fullName>
    </submittedName>
</protein>
<sequence length="160" mass="17144">MDPVLALLILAWAAIVLLYLALAAVLREVRLLRKQLTAGQATGLGVTDLRLPDSVTAKLGGPRTVLVADSGCPLCQFTAAELARHADRPALLTYEDRAAWPELPESVELITDRDAWQGLAHLNPPMLLSVAADGRIDSLVLPTSAADVLRALRAPERQPS</sequence>
<comment type="caution">
    <text evidence="1">The sequence shown here is derived from an EMBL/GenBank/DDBJ whole genome shotgun (WGS) entry which is preliminary data.</text>
</comment>
<reference evidence="1 2" key="1">
    <citation type="submission" date="2020-08" db="EMBL/GenBank/DDBJ databases">
        <title>Sequencing the genomes of 1000 actinobacteria strains.</title>
        <authorList>
            <person name="Klenk H.-P."/>
        </authorList>
    </citation>
    <scope>NUCLEOTIDE SEQUENCE [LARGE SCALE GENOMIC DNA]</scope>
    <source>
        <strain evidence="1 2">DSM 44230</strain>
    </source>
</reference>
<organism evidence="1 2">
    <name type="scientific">Crossiella cryophila</name>
    <dbReference type="NCBI Taxonomy" id="43355"/>
    <lineage>
        <taxon>Bacteria</taxon>
        <taxon>Bacillati</taxon>
        <taxon>Actinomycetota</taxon>
        <taxon>Actinomycetes</taxon>
        <taxon>Pseudonocardiales</taxon>
        <taxon>Pseudonocardiaceae</taxon>
        <taxon>Crossiella</taxon>
    </lineage>
</organism>
<dbReference type="AlphaFoldDB" id="A0A7W7C734"/>
<name>A0A7W7C734_9PSEU</name>
<evidence type="ECO:0000313" key="1">
    <source>
        <dbReference type="EMBL" id="MBB4675764.1"/>
    </source>
</evidence>
<dbReference type="Proteomes" id="UP000533598">
    <property type="component" value="Unassembled WGS sequence"/>
</dbReference>
<evidence type="ECO:0000313" key="2">
    <source>
        <dbReference type="Proteomes" id="UP000533598"/>
    </source>
</evidence>